<organism evidence="1 2">
    <name type="scientific">Paenibacillus sabuli</name>
    <dbReference type="NCBI Taxonomy" id="2772509"/>
    <lineage>
        <taxon>Bacteria</taxon>
        <taxon>Bacillati</taxon>
        <taxon>Bacillota</taxon>
        <taxon>Bacilli</taxon>
        <taxon>Bacillales</taxon>
        <taxon>Paenibacillaceae</taxon>
        <taxon>Paenibacillus</taxon>
    </lineage>
</organism>
<comment type="caution">
    <text evidence="1">The sequence shown here is derived from an EMBL/GenBank/DDBJ whole genome shotgun (WGS) entry which is preliminary data.</text>
</comment>
<dbReference type="AlphaFoldDB" id="A0A927BVP4"/>
<evidence type="ECO:0000313" key="1">
    <source>
        <dbReference type="EMBL" id="MBD2846218.1"/>
    </source>
</evidence>
<keyword evidence="2" id="KW-1185">Reference proteome</keyword>
<proteinExistence type="predicted"/>
<sequence length="137" mass="15356">MQKRCSCGGQMTVKLRTVLFSGKVEIDNVPIFCCAACSQSEVLAEVKPDLTQLIEGLGDEPDKQTIAFEACNEWANLLLAVEAKPKSAEARSVEQMLEQRVNQLLDLYLLAQSLSDEAWMEELERRLAQLSKRTIHT</sequence>
<name>A0A927BVP4_9BACL</name>
<reference evidence="1" key="1">
    <citation type="submission" date="2020-09" db="EMBL/GenBank/DDBJ databases">
        <title>A novel bacterium of genus Paenibacillus, isolated from South China Sea.</title>
        <authorList>
            <person name="Huang H."/>
            <person name="Mo K."/>
            <person name="Hu Y."/>
        </authorList>
    </citation>
    <scope>NUCLEOTIDE SEQUENCE</scope>
    <source>
        <strain evidence="1">IB182496</strain>
    </source>
</reference>
<gene>
    <name evidence="1" type="ORF">IDH44_13510</name>
</gene>
<dbReference type="Proteomes" id="UP000621560">
    <property type="component" value="Unassembled WGS sequence"/>
</dbReference>
<dbReference type="EMBL" id="JACXIZ010000021">
    <property type="protein sequence ID" value="MBD2846218.1"/>
    <property type="molecule type" value="Genomic_DNA"/>
</dbReference>
<evidence type="ECO:0008006" key="3">
    <source>
        <dbReference type="Google" id="ProtNLM"/>
    </source>
</evidence>
<protein>
    <recommendedName>
        <fullName evidence="3">YgiT-type zinc finger protein</fullName>
    </recommendedName>
</protein>
<evidence type="ECO:0000313" key="2">
    <source>
        <dbReference type="Proteomes" id="UP000621560"/>
    </source>
</evidence>
<accession>A0A927BVP4</accession>